<dbReference type="AlphaFoldDB" id="A0AAQ3PP90"/>
<feature type="domain" description="Integrase zinc-binding" evidence="2">
    <location>
        <begin position="83"/>
        <end position="138"/>
    </location>
</feature>
<name>A0AAQ3PP90_PASNO</name>
<dbReference type="PANTHER" id="PTHR45835:SF99">
    <property type="entry name" value="CHROMO DOMAIN-CONTAINING PROTEIN-RELATED"/>
    <property type="match status" value="1"/>
</dbReference>
<dbReference type="Gene3D" id="1.10.340.70">
    <property type="match status" value="1"/>
</dbReference>
<dbReference type="PANTHER" id="PTHR45835">
    <property type="entry name" value="YALI0A06105P"/>
    <property type="match status" value="1"/>
</dbReference>
<dbReference type="Pfam" id="PF24626">
    <property type="entry name" value="SH3_Tf2-1"/>
    <property type="match status" value="1"/>
</dbReference>
<dbReference type="Pfam" id="PF17921">
    <property type="entry name" value="Integrase_H2C2"/>
    <property type="match status" value="1"/>
</dbReference>
<protein>
    <recommendedName>
        <fullName evidence="6">Integrase catalytic domain-containing protein</fullName>
    </recommendedName>
</protein>
<evidence type="ECO:0000313" key="5">
    <source>
        <dbReference type="Proteomes" id="UP001341281"/>
    </source>
</evidence>
<keyword evidence="5" id="KW-1185">Reference proteome</keyword>
<evidence type="ECO:0000256" key="1">
    <source>
        <dbReference type="SAM" id="MobiDB-lite"/>
    </source>
</evidence>
<dbReference type="InterPro" id="IPR016197">
    <property type="entry name" value="Chromo-like_dom_sf"/>
</dbReference>
<evidence type="ECO:0008006" key="6">
    <source>
        <dbReference type="Google" id="ProtNLM"/>
    </source>
</evidence>
<dbReference type="InterPro" id="IPR056924">
    <property type="entry name" value="SH3_Tf2-1"/>
</dbReference>
<evidence type="ECO:0000259" key="2">
    <source>
        <dbReference type="Pfam" id="PF17921"/>
    </source>
</evidence>
<gene>
    <name evidence="4" type="ORF">U9M48_005028</name>
</gene>
<dbReference type="InterPro" id="IPR041588">
    <property type="entry name" value="Integrase_H2C2"/>
</dbReference>
<sequence>MHLSDQRLNTPWQQRVFTKLLGSQYKVIYKPGLTNHAADALSRRTHPVAQICAISNTDPVWVSAVQKGLLRYKNRIWLGTNVPLQQQIMATLHSGTLGGHPGFPVTYRRISQLFAWKGMKKDVKLFVASCQVCAQAKPEHSKLPGLLLPLPVPSSAWQIISMDFVEGLPRSAGHDCILVVVDKFTKYAHFIALSHPFTAARVAKVFFDQVYRLHSFLESIVSDRDLVFTSQWMDWINLAEYWYNTSLHSALGHSPFEALYGRPPHSLGIVPADLCPVPDLSQWLQEKEIMNRLLQQHLLRARLRMKRQADKGRSERTFYVGDRVFVKLQPYVQSSLALCVNQKLAFKFFGPFAIQSKINDVAYKLALLHSSSVHPVFHVSMLKKAPPIGLPVTEVIPDLDSSLQFPVRILARQAVPRGTSSITQVLVQWSGWPKFMAMWEDWASLLQRFPAAPAWGHAGAKGGGDVTPTDMPVDVFPDETSSKEEFGPRRSSRPKKPSVKVSGSEWIRPK</sequence>
<evidence type="ECO:0000313" key="4">
    <source>
        <dbReference type="EMBL" id="WVZ54190.1"/>
    </source>
</evidence>
<feature type="domain" description="Tf2-1-like SH3-like" evidence="3">
    <location>
        <begin position="321"/>
        <end position="384"/>
    </location>
</feature>
<dbReference type="Gene3D" id="3.30.420.10">
    <property type="entry name" value="Ribonuclease H-like superfamily/Ribonuclease H"/>
    <property type="match status" value="2"/>
</dbReference>
<dbReference type="SUPFAM" id="SSF54160">
    <property type="entry name" value="Chromo domain-like"/>
    <property type="match status" value="1"/>
</dbReference>
<dbReference type="EMBL" id="CP144745">
    <property type="protein sequence ID" value="WVZ54190.1"/>
    <property type="molecule type" value="Genomic_DNA"/>
</dbReference>
<proteinExistence type="predicted"/>
<dbReference type="InterPro" id="IPR012337">
    <property type="entry name" value="RNaseH-like_sf"/>
</dbReference>
<feature type="region of interest" description="Disordered" evidence="1">
    <location>
        <begin position="457"/>
        <end position="510"/>
    </location>
</feature>
<accession>A0AAQ3PP90</accession>
<dbReference type="GO" id="GO:0003676">
    <property type="term" value="F:nucleic acid binding"/>
    <property type="evidence" value="ECO:0007669"/>
    <property type="project" value="InterPro"/>
</dbReference>
<dbReference type="Proteomes" id="UP001341281">
    <property type="component" value="Chromosome 01"/>
</dbReference>
<dbReference type="SUPFAM" id="SSF53098">
    <property type="entry name" value="Ribonuclease H-like"/>
    <property type="match status" value="1"/>
</dbReference>
<evidence type="ECO:0000259" key="3">
    <source>
        <dbReference type="Pfam" id="PF24626"/>
    </source>
</evidence>
<organism evidence="4 5">
    <name type="scientific">Paspalum notatum var. saurae</name>
    <dbReference type="NCBI Taxonomy" id="547442"/>
    <lineage>
        <taxon>Eukaryota</taxon>
        <taxon>Viridiplantae</taxon>
        <taxon>Streptophyta</taxon>
        <taxon>Embryophyta</taxon>
        <taxon>Tracheophyta</taxon>
        <taxon>Spermatophyta</taxon>
        <taxon>Magnoliopsida</taxon>
        <taxon>Liliopsida</taxon>
        <taxon>Poales</taxon>
        <taxon>Poaceae</taxon>
        <taxon>PACMAD clade</taxon>
        <taxon>Panicoideae</taxon>
        <taxon>Andropogonodae</taxon>
        <taxon>Paspaleae</taxon>
        <taxon>Paspalinae</taxon>
        <taxon>Paspalum</taxon>
    </lineage>
</organism>
<reference evidence="4 5" key="1">
    <citation type="submission" date="2024-02" db="EMBL/GenBank/DDBJ databases">
        <title>High-quality chromosome-scale genome assembly of Pensacola bahiagrass (Paspalum notatum Flugge var. saurae).</title>
        <authorList>
            <person name="Vega J.M."/>
            <person name="Podio M."/>
            <person name="Orjuela J."/>
            <person name="Siena L.A."/>
            <person name="Pessino S.C."/>
            <person name="Combes M.C."/>
            <person name="Mariac C."/>
            <person name="Albertini E."/>
            <person name="Pupilli F."/>
            <person name="Ortiz J.P.A."/>
            <person name="Leblanc O."/>
        </authorList>
    </citation>
    <scope>NUCLEOTIDE SEQUENCE [LARGE SCALE GENOMIC DNA]</scope>
    <source>
        <strain evidence="4">R1</strain>
        <tissue evidence="4">Leaf</tissue>
    </source>
</reference>
<dbReference type="InterPro" id="IPR036397">
    <property type="entry name" value="RNaseH_sf"/>
</dbReference>